<comment type="similarity">
    <text evidence="5">Belongs to the methyl-accepting chemotaxis (MCP) protein family.</text>
</comment>
<dbReference type="InterPro" id="IPR024478">
    <property type="entry name" value="HlyB_4HB_MCP"/>
</dbReference>
<gene>
    <name evidence="9" type="ORF">FEM41_12570</name>
</gene>
<dbReference type="Pfam" id="PF12729">
    <property type="entry name" value="4HB_MCP_1"/>
    <property type="match status" value="1"/>
</dbReference>
<dbReference type="EMBL" id="CP040428">
    <property type="protein sequence ID" value="QCT20423.1"/>
    <property type="molecule type" value="Genomic_DNA"/>
</dbReference>
<protein>
    <submittedName>
        <fullName evidence="9">Methyl-accepting chemotaxis protein</fullName>
    </submittedName>
</protein>
<dbReference type="SUPFAM" id="SSF58104">
    <property type="entry name" value="Methyl-accepting chemotaxis protein (MCP) signaling domain"/>
    <property type="match status" value="1"/>
</dbReference>
<keyword evidence="4 6" id="KW-0807">Transducer</keyword>
<dbReference type="Pfam" id="PF00015">
    <property type="entry name" value="MCPsignal"/>
    <property type="match status" value="1"/>
</dbReference>
<keyword evidence="7" id="KW-0472">Membrane</keyword>
<evidence type="ECO:0000256" key="7">
    <source>
        <dbReference type="SAM" id="Phobius"/>
    </source>
</evidence>
<keyword evidence="10" id="KW-1185">Reference proteome</keyword>
<reference evidence="9 10" key="1">
    <citation type="submission" date="2019-05" db="EMBL/GenBank/DDBJ databases">
        <title>Complete genome sequence of Izhakiella calystegiae KSNA2, an endophyte isolated from beach morning glory (Calystegia soldanella).</title>
        <authorList>
            <person name="Jiang L."/>
            <person name="Jeong J.C."/>
            <person name="Kim C.Y."/>
            <person name="Kim D.H."/>
            <person name="Kim S.W."/>
            <person name="Lee j."/>
        </authorList>
    </citation>
    <scope>NUCLEOTIDE SEQUENCE [LARGE SCALE GENOMIC DNA]</scope>
    <source>
        <strain evidence="9 10">KSNA2</strain>
    </source>
</reference>
<comment type="subcellular location">
    <subcellularLocation>
        <location evidence="1">Cell inner membrane</location>
        <topology evidence="1">Multi-pass membrane protein</topology>
    </subcellularLocation>
</comment>
<feature type="transmembrane region" description="Helical" evidence="7">
    <location>
        <begin position="39"/>
        <end position="58"/>
    </location>
</feature>
<dbReference type="OrthoDB" id="9765776at2"/>
<dbReference type="Gene3D" id="1.10.287.950">
    <property type="entry name" value="Methyl-accepting chemotaxis protein"/>
    <property type="match status" value="1"/>
</dbReference>
<dbReference type="GO" id="GO:0005886">
    <property type="term" value="C:plasma membrane"/>
    <property type="evidence" value="ECO:0007669"/>
    <property type="project" value="UniProtKB-SubCell"/>
</dbReference>
<dbReference type="CDD" id="cd11386">
    <property type="entry name" value="MCP_signal"/>
    <property type="match status" value="1"/>
</dbReference>
<organism evidence="9 10">
    <name type="scientific">Jejubacter calystegiae</name>
    <dbReference type="NCBI Taxonomy" id="2579935"/>
    <lineage>
        <taxon>Bacteria</taxon>
        <taxon>Pseudomonadati</taxon>
        <taxon>Pseudomonadota</taxon>
        <taxon>Gammaproteobacteria</taxon>
        <taxon>Enterobacterales</taxon>
        <taxon>Enterobacteriaceae</taxon>
        <taxon>Jejubacter</taxon>
    </lineage>
</organism>
<evidence type="ECO:0000256" key="4">
    <source>
        <dbReference type="ARBA" id="ARBA00023224"/>
    </source>
</evidence>
<evidence type="ECO:0000256" key="3">
    <source>
        <dbReference type="ARBA" id="ARBA00022500"/>
    </source>
</evidence>
<proteinExistence type="inferred from homology"/>
<dbReference type="SMART" id="SM00283">
    <property type="entry name" value="MA"/>
    <property type="match status" value="1"/>
</dbReference>
<evidence type="ECO:0000256" key="6">
    <source>
        <dbReference type="PROSITE-ProRule" id="PRU00284"/>
    </source>
</evidence>
<keyword evidence="7" id="KW-0812">Transmembrane</keyword>
<keyword evidence="7" id="KW-1133">Transmembrane helix</keyword>
<dbReference type="PANTHER" id="PTHR43531">
    <property type="entry name" value="PROTEIN ICFG"/>
    <property type="match status" value="1"/>
</dbReference>
<sequence length="551" mass="60090">MILSLKEWNIAVLTRQEKCRESCMEVKNRKGPVKISTKIVLLSMILCLCAIIIGGIGLQGAMRSQVRLDAVYQERVVPLQRIKLTSDAWAVHVVDTAHKVRNKMLAPEQGLKVLEEAKQEIADHWGAFISGYLTEKEKRLVTQLDSVDNRAQNAILRLQQILTEKDEEGLALFISRELYPAIDPLMKIFDQLMNLQLEETRMEYEDGQTTLARNKNIMISLIVFALLAGVTLSFIISRSILRVLGVEPSQAVEVAQRVAKGDLSVPVRLPENISDDSLIARLKAMQDNLEGIVGKVNQGAHAVAVASTQIAEGNNHCSDRVQEQVGALGQTAAAMEELSATVQLNAQSASQAVKAAHIAVSVAQNGGEIMQEVTGTMNDLDSSSRQIANITALIDNIASQTNLLSLNAAVEAARAGEYGRGFAVVAGEVRSLAQSSADASQQIRNLIDSNVLWVKKGTELVLKAEMMMQQLIEEVQNVTVMIDKISTASQEQSAGVHQIGVAVTQMDAATQQNAVMVEEIAATSNNLKDKAQELVESMTQFRLAGERKNLH</sequence>
<evidence type="ECO:0000256" key="1">
    <source>
        <dbReference type="ARBA" id="ARBA00004429"/>
    </source>
</evidence>
<dbReference type="GO" id="GO:0006935">
    <property type="term" value="P:chemotaxis"/>
    <property type="evidence" value="ECO:0007669"/>
    <property type="project" value="UniProtKB-KW"/>
</dbReference>
<dbReference type="PANTHER" id="PTHR43531:SF14">
    <property type="entry name" value="METHYL-ACCEPTING CHEMOTAXIS PROTEIN I-RELATED"/>
    <property type="match status" value="1"/>
</dbReference>
<dbReference type="GO" id="GO:0007165">
    <property type="term" value="P:signal transduction"/>
    <property type="evidence" value="ECO:0007669"/>
    <property type="project" value="UniProtKB-KW"/>
</dbReference>
<dbReference type="Proteomes" id="UP000302163">
    <property type="component" value="Chromosome"/>
</dbReference>
<evidence type="ECO:0000256" key="5">
    <source>
        <dbReference type="ARBA" id="ARBA00029447"/>
    </source>
</evidence>
<dbReference type="AlphaFoldDB" id="A0A4P8YK01"/>
<dbReference type="InterPro" id="IPR051310">
    <property type="entry name" value="MCP_chemotaxis"/>
</dbReference>
<feature type="domain" description="Methyl-accepting transducer" evidence="8">
    <location>
        <begin position="299"/>
        <end position="528"/>
    </location>
</feature>
<name>A0A4P8YK01_9ENTR</name>
<dbReference type="FunFam" id="1.10.287.950:FF:000001">
    <property type="entry name" value="Methyl-accepting chemotaxis sensory transducer"/>
    <property type="match status" value="1"/>
</dbReference>
<accession>A0A4P8YK01</accession>
<dbReference type="InterPro" id="IPR004089">
    <property type="entry name" value="MCPsignal_dom"/>
</dbReference>
<dbReference type="KEGG" id="izh:FEM41_12570"/>
<feature type="transmembrane region" description="Helical" evidence="7">
    <location>
        <begin position="217"/>
        <end position="236"/>
    </location>
</feature>
<dbReference type="PRINTS" id="PR00260">
    <property type="entry name" value="CHEMTRNSDUCR"/>
</dbReference>
<keyword evidence="3" id="KW-0145">Chemotaxis</keyword>
<evidence type="ECO:0000256" key="2">
    <source>
        <dbReference type="ARBA" id="ARBA00022481"/>
    </source>
</evidence>
<dbReference type="PROSITE" id="PS50111">
    <property type="entry name" value="CHEMOTAXIS_TRANSDUC_2"/>
    <property type="match status" value="1"/>
</dbReference>
<keyword evidence="2" id="KW-0488">Methylation</keyword>
<dbReference type="GO" id="GO:0004888">
    <property type="term" value="F:transmembrane signaling receptor activity"/>
    <property type="evidence" value="ECO:0007669"/>
    <property type="project" value="InterPro"/>
</dbReference>
<evidence type="ECO:0000259" key="8">
    <source>
        <dbReference type="PROSITE" id="PS50111"/>
    </source>
</evidence>
<evidence type="ECO:0000313" key="10">
    <source>
        <dbReference type="Proteomes" id="UP000302163"/>
    </source>
</evidence>
<dbReference type="InterPro" id="IPR004090">
    <property type="entry name" value="Chemotax_Me-accpt_rcpt"/>
</dbReference>
<evidence type="ECO:0000313" key="9">
    <source>
        <dbReference type="EMBL" id="QCT20423.1"/>
    </source>
</evidence>